<keyword evidence="1" id="KW-0472">Membrane</keyword>
<dbReference type="Pfam" id="PF04471">
    <property type="entry name" value="Mrr_cat"/>
    <property type="match status" value="1"/>
</dbReference>
<keyword evidence="3" id="KW-0378">Hydrolase</keyword>
<dbReference type="GO" id="GO:0015666">
    <property type="term" value="F:restriction endodeoxyribonuclease activity"/>
    <property type="evidence" value="ECO:0007669"/>
    <property type="project" value="TreeGrafter"/>
</dbReference>
<keyword evidence="3" id="KW-0255">Endonuclease</keyword>
<gene>
    <name evidence="3" type="ORF">QYM23_12515</name>
</gene>
<dbReference type="GO" id="GO:0009307">
    <property type="term" value="P:DNA restriction-modification system"/>
    <property type="evidence" value="ECO:0007669"/>
    <property type="project" value="InterPro"/>
</dbReference>
<dbReference type="GO" id="GO:0003677">
    <property type="term" value="F:DNA binding"/>
    <property type="evidence" value="ECO:0007669"/>
    <property type="project" value="InterPro"/>
</dbReference>
<keyword evidence="3" id="KW-0540">Nuclease</keyword>
<evidence type="ECO:0000256" key="1">
    <source>
        <dbReference type="SAM" id="Phobius"/>
    </source>
</evidence>
<dbReference type="EMBL" id="JAUIQW010000001">
    <property type="protein sequence ID" value="MDN4873677.1"/>
    <property type="molecule type" value="Genomic_DNA"/>
</dbReference>
<accession>A0AAW7NIC6</accession>
<dbReference type="PANTHER" id="PTHR30015">
    <property type="entry name" value="MRR RESTRICTION SYSTEM PROTEIN"/>
    <property type="match status" value="1"/>
</dbReference>
<organism evidence="3 4">
    <name type="scientific">Bacillus cereus</name>
    <dbReference type="NCBI Taxonomy" id="1396"/>
    <lineage>
        <taxon>Bacteria</taxon>
        <taxon>Bacillati</taxon>
        <taxon>Bacillota</taxon>
        <taxon>Bacilli</taxon>
        <taxon>Bacillales</taxon>
        <taxon>Bacillaceae</taxon>
        <taxon>Bacillus</taxon>
        <taxon>Bacillus cereus group</taxon>
    </lineage>
</organism>
<keyword evidence="1" id="KW-1133">Transmembrane helix</keyword>
<dbReference type="InterPro" id="IPR052906">
    <property type="entry name" value="Type_IV_Methyl-Rstrct_Enzyme"/>
</dbReference>
<dbReference type="AlphaFoldDB" id="A0AAW7NIC6"/>
<feature type="transmembrane region" description="Helical" evidence="1">
    <location>
        <begin position="6"/>
        <end position="21"/>
    </location>
</feature>
<feature type="domain" description="Restriction endonuclease type IV Mrr" evidence="2">
    <location>
        <begin position="43"/>
        <end position="150"/>
    </location>
</feature>
<comment type="caution">
    <text evidence="3">The sequence shown here is derived from an EMBL/GenBank/DDBJ whole genome shotgun (WGS) entry which is preliminary data.</text>
</comment>
<reference evidence="3" key="1">
    <citation type="submission" date="2023-07" db="EMBL/GenBank/DDBJ databases">
        <title>Complete genome sequence of Bacillus cereus SRCM126073 isolated from soil.</title>
        <authorList>
            <person name="Yang H.-G."/>
            <person name="Ryu M.-S."/>
            <person name="Ha G.-S."/>
            <person name="Yang H.-J."/>
            <person name="Jeong D.-Y."/>
        </authorList>
    </citation>
    <scope>NUCLEOTIDE SEQUENCE</scope>
    <source>
        <strain evidence="3">SRCM126073</strain>
    </source>
</reference>
<proteinExistence type="predicted"/>
<sequence>MYIITFLYIIFLIFYLIFNYIKKEKLKKIHIEELRQSSIYEIDCMNGRQFEEYLSYLYEFFGYQTEVTKGSGDFGADLILKNNNETIIVQAKRYSNKVSLQAVQEIVAAKKYYNASHAWVVTNNYFTAPARKLADANEVLLVDRDLLIKLSAQMNRQTNQQPTDLEQSSY</sequence>
<name>A0AAW7NIC6_BACCE</name>
<dbReference type="InterPro" id="IPR011856">
    <property type="entry name" value="tRNA_endonuc-like_dom_sf"/>
</dbReference>
<evidence type="ECO:0000313" key="3">
    <source>
        <dbReference type="EMBL" id="MDN4873677.1"/>
    </source>
</evidence>
<protein>
    <submittedName>
        <fullName evidence="3">Restriction endonuclease</fullName>
    </submittedName>
</protein>
<dbReference type="PANTHER" id="PTHR30015:SF6">
    <property type="entry name" value="SLL1429 PROTEIN"/>
    <property type="match status" value="1"/>
</dbReference>
<dbReference type="SUPFAM" id="SSF52980">
    <property type="entry name" value="Restriction endonuclease-like"/>
    <property type="match status" value="1"/>
</dbReference>
<dbReference type="InterPro" id="IPR011335">
    <property type="entry name" value="Restrct_endonuc-II-like"/>
</dbReference>
<dbReference type="Gene3D" id="3.40.1350.10">
    <property type="match status" value="1"/>
</dbReference>
<dbReference type="Proteomes" id="UP001175137">
    <property type="component" value="Unassembled WGS sequence"/>
</dbReference>
<evidence type="ECO:0000259" key="2">
    <source>
        <dbReference type="Pfam" id="PF04471"/>
    </source>
</evidence>
<dbReference type="InterPro" id="IPR007560">
    <property type="entry name" value="Restrct_endonuc_IV_Mrr"/>
</dbReference>
<evidence type="ECO:0000313" key="4">
    <source>
        <dbReference type="Proteomes" id="UP001175137"/>
    </source>
</evidence>
<keyword evidence="1" id="KW-0812">Transmembrane</keyword>